<evidence type="ECO:0000256" key="2">
    <source>
        <dbReference type="ARBA" id="ARBA00022833"/>
    </source>
</evidence>
<keyword evidence="1 3" id="KW-0479">Metal-binding</keyword>
<feature type="coiled-coil region" evidence="4">
    <location>
        <begin position="117"/>
        <end position="232"/>
    </location>
</feature>
<dbReference type="Gene3D" id="3.30.40.10">
    <property type="entry name" value="Zinc/RING finger domain, C3HC4 (zinc finger)"/>
    <property type="match status" value="1"/>
</dbReference>
<keyword evidence="1 3" id="KW-0863">Zinc-finger</keyword>
<name>A0A1L8E8Q0_HAEIR</name>
<evidence type="ECO:0000259" key="5">
    <source>
        <dbReference type="PROSITE" id="PS50089"/>
    </source>
</evidence>
<dbReference type="PROSITE" id="PS50089">
    <property type="entry name" value="ZF_RING_2"/>
    <property type="match status" value="1"/>
</dbReference>
<dbReference type="CDD" id="cd16448">
    <property type="entry name" value="RING-H2"/>
    <property type="match status" value="1"/>
</dbReference>
<dbReference type="AlphaFoldDB" id="A0A1L8E8Q0"/>
<protein>
    <submittedName>
        <fullName evidence="6">Putative e3 ubiquitin-protein ligase traip</fullName>
    </submittedName>
</protein>
<reference evidence="6" key="1">
    <citation type="submission" date="2017-01" db="EMBL/GenBank/DDBJ databases">
        <title>An insight into the sialome and mialome of the horn fly, Haematobia irritans.</title>
        <authorList>
            <person name="Breijo M."/>
            <person name="Boiani M."/>
            <person name="Ures X."/>
            <person name="Rocha S."/>
            <person name="Sequeira M."/>
            <person name="Ribeiro J.M."/>
        </authorList>
    </citation>
    <scope>NUCLEOTIDE SEQUENCE</scope>
</reference>
<dbReference type="Gene3D" id="1.10.490.10">
    <property type="entry name" value="Globins"/>
    <property type="match status" value="1"/>
</dbReference>
<evidence type="ECO:0000256" key="4">
    <source>
        <dbReference type="SAM" id="Coils"/>
    </source>
</evidence>
<keyword evidence="4" id="KW-0175">Coiled coil</keyword>
<organism evidence="6">
    <name type="scientific">Haematobia irritans</name>
    <name type="common">Horn fly</name>
    <name type="synonym">Conops irritans</name>
    <dbReference type="NCBI Taxonomy" id="7368"/>
    <lineage>
        <taxon>Eukaryota</taxon>
        <taxon>Metazoa</taxon>
        <taxon>Ecdysozoa</taxon>
        <taxon>Arthropoda</taxon>
        <taxon>Hexapoda</taxon>
        <taxon>Insecta</taxon>
        <taxon>Pterygota</taxon>
        <taxon>Neoptera</taxon>
        <taxon>Endopterygota</taxon>
        <taxon>Diptera</taxon>
        <taxon>Brachycera</taxon>
        <taxon>Muscomorpha</taxon>
        <taxon>Muscoidea</taxon>
        <taxon>Muscidae</taxon>
        <taxon>Haematobia</taxon>
    </lineage>
</organism>
<keyword evidence="2" id="KW-0862">Zinc</keyword>
<accession>A0A1L8E8Q0</accession>
<evidence type="ECO:0000256" key="3">
    <source>
        <dbReference type="PROSITE-ProRule" id="PRU00175"/>
    </source>
</evidence>
<dbReference type="GO" id="GO:0019825">
    <property type="term" value="F:oxygen binding"/>
    <property type="evidence" value="ECO:0007669"/>
    <property type="project" value="InterPro"/>
</dbReference>
<evidence type="ECO:0000256" key="1">
    <source>
        <dbReference type="ARBA" id="ARBA00022771"/>
    </source>
</evidence>
<proteinExistence type="predicted"/>
<dbReference type="Pfam" id="PF13639">
    <property type="entry name" value="zf-RING_2"/>
    <property type="match status" value="1"/>
</dbReference>
<dbReference type="SMART" id="SM00184">
    <property type="entry name" value="RING"/>
    <property type="match status" value="1"/>
</dbReference>
<dbReference type="GO" id="GO:0008270">
    <property type="term" value="F:zinc ion binding"/>
    <property type="evidence" value="ECO:0007669"/>
    <property type="project" value="UniProtKB-KW"/>
</dbReference>
<dbReference type="InterPro" id="IPR012292">
    <property type="entry name" value="Globin/Proto"/>
</dbReference>
<feature type="domain" description="RING-type" evidence="5">
    <location>
        <begin position="8"/>
        <end position="50"/>
    </location>
</feature>
<dbReference type="SUPFAM" id="SSF57850">
    <property type="entry name" value="RING/U-box"/>
    <property type="match status" value="1"/>
</dbReference>
<sequence length="294" mass="33867">MTNLNLRCSRCLEAFKDVDDICSTNCGHIFHYNCLSGYQKGSFSVCPKCKKFNVPNHKLHLDFENGKTENDIEYSVILEKSERENEDLKTCLHDKGIDMANIRFESEKEIFQLNVVIRELKVKIANLESMEKKMRQHVFALTNEITQQEEFSDSVVTALTKENDELKQDFDKIRTDLAVQKEENDHLKTILKSFSEEIEKMLHSNKELKNENEQLKDRYKSYEEKKAYQEELGPKESEVLSPNAAQCLDTSVANNISKGASGGACHQPMENELLITKIPINSLNYSLQNNVIYI</sequence>
<dbReference type="EMBL" id="GFDG01003708">
    <property type="protein sequence ID" value="JAV15091.1"/>
    <property type="molecule type" value="Transcribed_RNA"/>
</dbReference>
<dbReference type="GO" id="GO:0020037">
    <property type="term" value="F:heme binding"/>
    <property type="evidence" value="ECO:0007669"/>
    <property type="project" value="InterPro"/>
</dbReference>
<evidence type="ECO:0000313" key="6">
    <source>
        <dbReference type="EMBL" id="JAV15091.1"/>
    </source>
</evidence>
<dbReference type="InterPro" id="IPR013083">
    <property type="entry name" value="Znf_RING/FYVE/PHD"/>
</dbReference>
<dbReference type="InterPro" id="IPR001841">
    <property type="entry name" value="Znf_RING"/>
</dbReference>